<dbReference type="Gene3D" id="4.10.280.10">
    <property type="entry name" value="Helix-loop-helix DNA-binding domain"/>
    <property type="match status" value="1"/>
</dbReference>
<keyword evidence="5" id="KW-0539">Nucleus</keyword>
<dbReference type="EMBL" id="WIXE01020129">
    <property type="protein sequence ID" value="KAK5969469.1"/>
    <property type="molecule type" value="Genomic_DNA"/>
</dbReference>
<dbReference type="FunFam" id="4.10.280.10:FF:000126">
    <property type="entry name" value="Protein WBSCR14 homolog"/>
    <property type="match status" value="1"/>
</dbReference>
<feature type="compositionally biased region" description="Polar residues" evidence="7">
    <location>
        <begin position="336"/>
        <end position="350"/>
    </location>
</feature>
<organism evidence="9 10">
    <name type="scientific">Trichostrongylus colubriformis</name>
    <name type="common">Black scour worm</name>
    <dbReference type="NCBI Taxonomy" id="6319"/>
    <lineage>
        <taxon>Eukaryota</taxon>
        <taxon>Metazoa</taxon>
        <taxon>Ecdysozoa</taxon>
        <taxon>Nematoda</taxon>
        <taxon>Chromadorea</taxon>
        <taxon>Rhabditida</taxon>
        <taxon>Rhabditina</taxon>
        <taxon>Rhabditomorpha</taxon>
        <taxon>Strongyloidea</taxon>
        <taxon>Trichostrongylidae</taxon>
        <taxon>Trichostrongylus</taxon>
    </lineage>
</organism>
<keyword evidence="2" id="KW-0805">Transcription regulation</keyword>
<evidence type="ECO:0000256" key="7">
    <source>
        <dbReference type="SAM" id="MobiDB-lite"/>
    </source>
</evidence>
<evidence type="ECO:0000256" key="4">
    <source>
        <dbReference type="ARBA" id="ARBA00023163"/>
    </source>
</evidence>
<evidence type="ECO:0000256" key="1">
    <source>
        <dbReference type="ARBA" id="ARBA00004123"/>
    </source>
</evidence>
<dbReference type="PROSITE" id="PS50888">
    <property type="entry name" value="BHLH"/>
    <property type="match status" value="1"/>
</dbReference>
<feature type="region of interest" description="Disordered" evidence="7">
    <location>
        <begin position="714"/>
        <end position="736"/>
    </location>
</feature>
<evidence type="ECO:0000256" key="3">
    <source>
        <dbReference type="ARBA" id="ARBA00023125"/>
    </source>
</evidence>
<name>A0AAN8IYN5_TRICO</name>
<dbReference type="Proteomes" id="UP001331761">
    <property type="component" value="Unassembled WGS sequence"/>
</dbReference>
<keyword evidence="4" id="KW-0804">Transcription</keyword>
<dbReference type="SUPFAM" id="SSF47459">
    <property type="entry name" value="HLH, helix-loop-helix DNA-binding domain"/>
    <property type="match status" value="1"/>
</dbReference>
<comment type="subcellular location">
    <subcellularLocation>
        <location evidence="1">Nucleus</location>
    </subcellularLocation>
</comment>
<dbReference type="PANTHER" id="PTHR15741:SF37">
    <property type="entry name" value="LD38259P"/>
    <property type="match status" value="1"/>
</dbReference>
<evidence type="ECO:0000256" key="6">
    <source>
        <dbReference type="SAM" id="Coils"/>
    </source>
</evidence>
<feature type="domain" description="BHLH" evidence="8">
    <location>
        <begin position="739"/>
        <end position="792"/>
    </location>
</feature>
<dbReference type="GO" id="GO:0000981">
    <property type="term" value="F:DNA-binding transcription factor activity, RNA polymerase II-specific"/>
    <property type="evidence" value="ECO:0007669"/>
    <property type="project" value="TreeGrafter"/>
</dbReference>
<evidence type="ECO:0000313" key="10">
    <source>
        <dbReference type="Proteomes" id="UP001331761"/>
    </source>
</evidence>
<keyword evidence="3" id="KW-0238">DNA-binding</keyword>
<dbReference type="CDD" id="cd21739">
    <property type="entry name" value="NES2-NLS_ChREBP-like"/>
    <property type="match status" value="1"/>
</dbReference>
<feature type="compositionally biased region" description="Acidic residues" evidence="7">
    <location>
        <begin position="24"/>
        <end position="43"/>
    </location>
</feature>
<evidence type="ECO:0000313" key="9">
    <source>
        <dbReference type="EMBL" id="KAK5969469.1"/>
    </source>
</evidence>
<dbReference type="GO" id="GO:0005634">
    <property type="term" value="C:nucleus"/>
    <property type="evidence" value="ECO:0007669"/>
    <property type="project" value="UniProtKB-SubCell"/>
</dbReference>
<sequence length="945" mass="104863">MSEKSQEPIHSGHFMTSNPHTEPQPDDEDEDVEVDVVEDDEKPDDIGAGTTKGERAALYEKPVTFYKFGPKKTQSIAIDVSLNKLNKCIKVAYNKMTTPKWKDFKGLRLHWKQRIRLNNVIWRAYYIEFRMPAKKSKKKTPFCYFAVPDDDTTHAKIEGSVLEGMYWKRRMEAVGAQYKKWRYYMKNRRTQHEKPVKRKRTYSEGQSERFDRELYERPAKREQRSQTPKNMSTDYCDFDDLENVFTDSLFESLSQPYMFPNPKEFGQSGNADIMQPGLLSLQPSLEEIMASLDRYDGEPSTSFREDALQSVCSSSNGQPIMDPAPQNVQPAHPMTLPQQSHMSLDSTQHRSAAVENRGPSSLSRQAQDYAVANMLVDYSNQAAATSFAQMPTRQSSSITSQMLMMSSTHAAQPQYSTASGYNSVPPVSNNPRPNSVQWKGTNFLLGNQDVMNTLEYMPQFLQSPPNILSGSAISMGCPPSTPARPWWMDSPLAAAAQSPLAAVASSLNGGNVTPLGPATPLGVGAGPSTPPSQLRSELRSPVVIRTMPVQLSPEMPTILSSPSTLTSVDVQNQFSRGGHVGVKHPSPTDRLEPHTMISLQKEEKMFISPSATKPDWISSLSPNLRSSSTIVTSPISQHRSAPATAEVHPNERTNPWKLSDLSDSGMFPQSHSYTIGEHINDEATESPSALGRVNIGASTSDKGDLKEELVLMSAPSSVKSSRGGSRQVQADSTLHPEERKRILHLHAEQNRRSALKDGFDMLMDMIPDLHAGGVKPTNAVVLAKGAEHIRNLTAAREEQVAQRAALNEKIAKLNQRISVLQSNLPSSSGSTNTKLEPRAALEAFYDRYTKERSRKDYRFWVMARLLRPIAVGENSSFAAMIAPEGSSREEIAASCSEWLNCHWRAAELRPLASSLLVHLATTAGVLTNPESLEDHIREQLNNPIA</sequence>
<feature type="region of interest" description="Disordered" evidence="7">
    <location>
        <begin position="1"/>
        <end position="53"/>
    </location>
</feature>
<feature type="region of interest" description="Disordered" evidence="7">
    <location>
        <begin position="313"/>
        <end position="362"/>
    </location>
</feature>
<dbReference type="SMART" id="SM00353">
    <property type="entry name" value="HLH"/>
    <property type="match status" value="1"/>
</dbReference>
<dbReference type="InterPro" id="IPR052207">
    <property type="entry name" value="Max-like/E-box_TFs"/>
</dbReference>
<dbReference type="Pfam" id="PF00010">
    <property type="entry name" value="HLH"/>
    <property type="match status" value="1"/>
</dbReference>
<dbReference type="InterPro" id="IPR036638">
    <property type="entry name" value="HLH_DNA-bd_sf"/>
</dbReference>
<feature type="region of interest" description="Disordered" evidence="7">
    <location>
        <begin position="631"/>
        <end position="655"/>
    </location>
</feature>
<dbReference type="InterPro" id="IPR011598">
    <property type="entry name" value="bHLH_dom"/>
</dbReference>
<feature type="compositionally biased region" description="Polar residues" evidence="7">
    <location>
        <begin position="714"/>
        <end position="732"/>
    </location>
</feature>
<reference evidence="9 10" key="1">
    <citation type="submission" date="2019-10" db="EMBL/GenBank/DDBJ databases">
        <title>Assembly and Annotation for the nematode Trichostrongylus colubriformis.</title>
        <authorList>
            <person name="Martin J."/>
        </authorList>
    </citation>
    <scope>NUCLEOTIDE SEQUENCE [LARGE SCALE GENOMIC DNA]</scope>
    <source>
        <strain evidence="9">G859</strain>
        <tissue evidence="9">Whole worm</tissue>
    </source>
</reference>
<dbReference type="AlphaFoldDB" id="A0AAN8IYN5"/>
<keyword evidence="6" id="KW-0175">Coiled coil</keyword>
<dbReference type="GO" id="GO:0000978">
    <property type="term" value="F:RNA polymerase II cis-regulatory region sequence-specific DNA binding"/>
    <property type="evidence" value="ECO:0007669"/>
    <property type="project" value="TreeGrafter"/>
</dbReference>
<evidence type="ECO:0000259" key="8">
    <source>
        <dbReference type="PROSITE" id="PS50888"/>
    </source>
</evidence>
<evidence type="ECO:0000256" key="2">
    <source>
        <dbReference type="ARBA" id="ARBA00023015"/>
    </source>
</evidence>
<dbReference type="PANTHER" id="PTHR15741">
    <property type="entry name" value="BASIC HELIX-LOOP-HELIX ZIP TRANSCRIPTION FACTOR"/>
    <property type="match status" value="1"/>
</dbReference>
<comment type="caution">
    <text evidence="9">The sequence shown here is derived from an EMBL/GenBank/DDBJ whole genome shotgun (WGS) entry which is preliminary data.</text>
</comment>
<gene>
    <name evidence="9" type="ORF">GCK32_006103</name>
</gene>
<feature type="coiled-coil region" evidence="6">
    <location>
        <begin position="789"/>
        <end position="823"/>
    </location>
</feature>
<keyword evidence="10" id="KW-1185">Reference proteome</keyword>
<protein>
    <submittedName>
        <fullName evidence="9">Basic helix-loop-helix dimerization region bHLH domain containing protein</fullName>
    </submittedName>
</protein>
<evidence type="ECO:0000256" key="5">
    <source>
        <dbReference type="ARBA" id="ARBA00023242"/>
    </source>
</evidence>
<dbReference type="GO" id="GO:0046983">
    <property type="term" value="F:protein dimerization activity"/>
    <property type="evidence" value="ECO:0007669"/>
    <property type="project" value="InterPro"/>
</dbReference>
<accession>A0AAN8IYN5</accession>
<proteinExistence type="predicted"/>